<evidence type="ECO:0000313" key="2">
    <source>
        <dbReference type="Proteomes" id="UP001062738"/>
    </source>
</evidence>
<name>A0ABT4DJ70_FUSSI</name>
<dbReference type="Proteomes" id="UP001062738">
    <property type="component" value="Unassembled WGS sequence"/>
</dbReference>
<protein>
    <recommendedName>
        <fullName evidence="3">Phophatidylinositol-4-phosphate 5-kinase</fullName>
    </recommendedName>
</protein>
<gene>
    <name evidence="1" type="ORF">OCK72_08320</name>
</gene>
<accession>A0ABT4DJ70</accession>
<dbReference type="RefSeq" id="WP_265152473.1">
    <property type="nucleotide sequence ID" value="NZ_JAOXXL010000025.1"/>
</dbReference>
<reference evidence="1" key="1">
    <citation type="submission" date="2022-09" db="EMBL/GenBank/DDBJ databases">
        <authorList>
            <person name="Zoaiter M."/>
        </authorList>
    </citation>
    <scope>NUCLEOTIDE SEQUENCE</scope>
    <source>
        <strain evidence="1">DSM 19848</strain>
    </source>
</reference>
<organism evidence="1 2">
    <name type="scientific">Fusobacterium simiae</name>
    <dbReference type="NCBI Taxonomy" id="855"/>
    <lineage>
        <taxon>Bacteria</taxon>
        <taxon>Fusobacteriati</taxon>
        <taxon>Fusobacteriota</taxon>
        <taxon>Fusobacteriia</taxon>
        <taxon>Fusobacteriales</taxon>
        <taxon>Fusobacteriaceae</taxon>
        <taxon>Fusobacterium</taxon>
    </lineage>
</organism>
<dbReference type="EMBL" id="JAOXXL010000025">
    <property type="protein sequence ID" value="MCY7008642.1"/>
    <property type="molecule type" value="Genomic_DNA"/>
</dbReference>
<evidence type="ECO:0008006" key="3">
    <source>
        <dbReference type="Google" id="ProtNLM"/>
    </source>
</evidence>
<keyword evidence="2" id="KW-1185">Reference proteome</keyword>
<evidence type="ECO:0000313" key="1">
    <source>
        <dbReference type="EMBL" id="MCY7008642.1"/>
    </source>
</evidence>
<comment type="caution">
    <text evidence="1">The sequence shown here is derived from an EMBL/GenBank/DDBJ whole genome shotgun (WGS) entry which is preliminary data.</text>
</comment>
<proteinExistence type="predicted"/>
<sequence>MGNGNFMEIYDESGKFSEKTTMKDKKYEFYNSDGELMGRLIYKNGEVVNN</sequence>